<dbReference type="EC" id="5.2.1.8" evidence="2"/>
<keyword evidence="3" id="KW-0697">Rotamase</keyword>
<dbReference type="InterPro" id="IPR002130">
    <property type="entry name" value="Cyclophilin-type_PPIase_dom"/>
</dbReference>
<feature type="domain" description="PPIase cyclophilin-type" evidence="5">
    <location>
        <begin position="63"/>
        <end position="232"/>
    </location>
</feature>
<dbReference type="PROSITE" id="PS50072">
    <property type="entry name" value="CSA_PPIASE_2"/>
    <property type="match status" value="1"/>
</dbReference>
<name>A0A7S3UZA3_9STRA</name>
<dbReference type="InterPro" id="IPR029000">
    <property type="entry name" value="Cyclophilin-like_dom_sf"/>
</dbReference>
<evidence type="ECO:0000256" key="1">
    <source>
        <dbReference type="ARBA" id="ARBA00000971"/>
    </source>
</evidence>
<gene>
    <name evidence="6" type="ORF">ASTO00021_LOCUS11772</name>
</gene>
<dbReference type="SUPFAM" id="SSF50891">
    <property type="entry name" value="Cyclophilin-like"/>
    <property type="match status" value="1"/>
</dbReference>
<proteinExistence type="predicted"/>
<evidence type="ECO:0000256" key="4">
    <source>
        <dbReference type="ARBA" id="ARBA00023235"/>
    </source>
</evidence>
<dbReference type="AlphaFoldDB" id="A0A7S3UZA3"/>
<keyword evidence="4" id="KW-0413">Isomerase</keyword>
<evidence type="ECO:0000259" key="5">
    <source>
        <dbReference type="PROSITE" id="PS50072"/>
    </source>
</evidence>
<evidence type="ECO:0000256" key="2">
    <source>
        <dbReference type="ARBA" id="ARBA00013194"/>
    </source>
</evidence>
<dbReference type="GO" id="GO:0016018">
    <property type="term" value="F:cyclosporin A binding"/>
    <property type="evidence" value="ECO:0007669"/>
    <property type="project" value="TreeGrafter"/>
</dbReference>
<dbReference type="Gene3D" id="2.40.100.10">
    <property type="entry name" value="Cyclophilin-like"/>
    <property type="match status" value="1"/>
</dbReference>
<protein>
    <recommendedName>
        <fullName evidence="2">peptidylprolyl isomerase</fullName>
        <ecNumber evidence="2">5.2.1.8</ecNumber>
    </recommendedName>
</protein>
<dbReference type="GO" id="GO:0006457">
    <property type="term" value="P:protein folding"/>
    <property type="evidence" value="ECO:0007669"/>
    <property type="project" value="TreeGrafter"/>
</dbReference>
<evidence type="ECO:0000256" key="3">
    <source>
        <dbReference type="ARBA" id="ARBA00023110"/>
    </source>
</evidence>
<dbReference type="FunFam" id="2.40.100.10:FF:000025">
    <property type="entry name" value="Peptidyl-prolyl cis-trans isomerase CYP19-2"/>
    <property type="match status" value="1"/>
</dbReference>
<dbReference type="Pfam" id="PF00160">
    <property type="entry name" value="Pro_isomerase"/>
    <property type="match status" value="1"/>
</dbReference>
<accession>A0A7S3UZA3</accession>
<comment type="catalytic activity">
    <reaction evidence="1">
        <text>[protein]-peptidylproline (omega=180) = [protein]-peptidylproline (omega=0)</text>
        <dbReference type="Rhea" id="RHEA:16237"/>
        <dbReference type="Rhea" id="RHEA-COMP:10747"/>
        <dbReference type="Rhea" id="RHEA-COMP:10748"/>
        <dbReference type="ChEBI" id="CHEBI:83833"/>
        <dbReference type="ChEBI" id="CHEBI:83834"/>
        <dbReference type="EC" id="5.2.1.8"/>
    </reaction>
</comment>
<dbReference type="GO" id="GO:0005737">
    <property type="term" value="C:cytoplasm"/>
    <property type="evidence" value="ECO:0007669"/>
    <property type="project" value="TreeGrafter"/>
</dbReference>
<dbReference type="EMBL" id="HBIN01015514">
    <property type="protein sequence ID" value="CAE0441643.1"/>
    <property type="molecule type" value="Transcribed_RNA"/>
</dbReference>
<sequence>MYKYVYLDFDIDDERAKLARGAAFVHYTSLRYGFSSNDIRLLGGSELPRITDFYVGDHEWKDKGEIVVKRQTQGRLILRLFVDKAPLACENFLRLCIGKEKDPMLKYKGTKIHRIISGFVMQGGDMQFGNGSGGMSVWGKPFKDEKGGLSAKHDRRGVLSMGNSGKNSNTSQFFITFDKAPPCDGKHVVFGEVVSGFDVLEAIESAEKQKRDTKAKDVDDALSSVVITECGEYVPHKIPGAGYWLDFPNPDAYGGFTPVFMFWPRVCIVSPSQNVEEKFVQVLSKCCSIVAKNRIGSKEAAAEMVKSNSIDILVVAGVCKDLAPTFGEEEAQFNNMVVVTIPLNAKEDVFASWIKKASWDCAFES</sequence>
<reference evidence="6" key="1">
    <citation type="submission" date="2021-01" db="EMBL/GenBank/DDBJ databases">
        <authorList>
            <person name="Corre E."/>
            <person name="Pelletier E."/>
            <person name="Niang G."/>
            <person name="Scheremetjew M."/>
            <person name="Finn R."/>
            <person name="Kale V."/>
            <person name="Holt S."/>
            <person name="Cochrane G."/>
            <person name="Meng A."/>
            <person name="Brown T."/>
            <person name="Cohen L."/>
        </authorList>
    </citation>
    <scope>NUCLEOTIDE SEQUENCE</scope>
    <source>
        <strain evidence="6">GSBS06</strain>
    </source>
</reference>
<dbReference type="PANTHER" id="PTHR11071:SF561">
    <property type="entry name" value="PEPTIDYL-PROLYL CIS-TRANS ISOMERASE D-RELATED"/>
    <property type="match status" value="1"/>
</dbReference>
<organism evidence="6">
    <name type="scientific">Aplanochytrium stocchinoi</name>
    <dbReference type="NCBI Taxonomy" id="215587"/>
    <lineage>
        <taxon>Eukaryota</taxon>
        <taxon>Sar</taxon>
        <taxon>Stramenopiles</taxon>
        <taxon>Bigyra</taxon>
        <taxon>Labyrinthulomycetes</taxon>
        <taxon>Thraustochytrida</taxon>
        <taxon>Thraustochytriidae</taxon>
        <taxon>Aplanochytrium</taxon>
    </lineage>
</organism>
<dbReference type="PRINTS" id="PR00153">
    <property type="entry name" value="CSAPPISMRASE"/>
</dbReference>
<dbReference type="PANTHER" id="PTHR11071">
    <property type="entry name" value="PEPTIDYL-PROLYL CIS-TRANS ISOMERASE"/>
    <property type="match status" value="1"/>
</dbReference>
<evidence type="ECO:0000313" key="6">
    <source>
        <dbReference type="EMBL" id="CAE0441643.1"/>
    </source>
</evidence>
<dbReference type="GO" id="GO:0003755">
    <property type="term" value="F:peptidyl-prolyl cis-trans isomerase activity"/>
    <property type="evidence" value="ECO:0007669"/>
    <property type="project" value="UniProtKB-KW"/>
</dbReference>